<comment type="caution">
    <text evidence="2">The sequence shown here is derived from an EMBL/GenBank/DDBJ whole genome shotgun (WGS) entry which is preliminary data.</text>
</comment>
<keyword evidence="1" id="KW-0378">Hydrolase</keyword>
<reference evidence="2" key="1">
    <citation type="submission" date="2016-12" db="EMBL/GenBank/DDBJ databases">
        <title>The genomes of Aspergillus section Nigri reveals drivers in fungal speciation.</title>
        <authorList>
            <consortium name="DOE Joint Genome Institute"/>
            <person name="Vesth T.C."/>
            <person name="Nybo J."/>
            <person name="Theobald S."/>
            <person name="Brandl J."/>
            <person name="Frisvad J.C."/>
            <person name="Nielsen K.F."/>
            <person name="Lyhne E.K."/>
            <person name="Kogle M.E."/>
            <person name="Kuo A."/>
            <person name="Riley R."/>
            <person name="Clum A."/>
            <person name="Nolan M."/>
            <person name="Lipzen A."/>
            <person name="Salamov A."/>
            <person name="Henrissat B."/>
            <person name="Wiebenga A."/>
            <person name="De vries R.P."/>
            <person name="Grigoriev I.V."/>
            <person name="Mortensen U.H."/>
            <person name="Andersen M.R."/>
            <person name="Baker S.E."/>
        </authorList>
    </citation>
    <scope>NUCLEOTIDE SEQUENCE</scope>
    <source>
        <strain evidence="2">IBT 28561</strain>
    </source>
</reference>
<evidence type="ECO:0000313" key="3">
    <source>
        <dbReference type="Proteomes" id="UP000234254"/>
    </source>
</evidence>
<dbReference type="RefSeq" id="XP_024688984.1">
    <property type="nucleotide sequence ID" value="XM_024835552.1"/>
</dbReference>
<accession>A0A2I1CRY3</accession>
<dbReference type="NCBIfam" id="TIGR01489">
    <property type="entry name" value="DKMTPPase-SF"/>
    <property type="match status" value="1"/>
</dbReference>
<dbReference type="VEuPathDB" id="FungiDB:P168DRAFT_276370"/>
<name>A0A2I1CRY3_ASPC2</name>
<keyword evidence="3" id="KW-1185">Reference proteome</keyword>
<dbReference type="GeneID" id="36543076"/>
<proteinExistence type="predicted"/>
<dbReference type="InterPro" id="IPR050849">
    <property type="entry name" value="HAD-like_hydrolase_phosphatase"/>
</dbReference>
<dbReference type="PANTHER" id="PTHR28181:SF2">
    <property type="entry name" value="PHOSPHORIC MONOESTER HYDROLASE"/>
    <property type="match status" value="1"/>
</dbReference>
<dbReference type="AlphaFoldDB" id="A0A2I1CRY3"/>
<evidence type="ECO:0000313" key="2">
    <source>
        <dbReference type="EMBL" id="PKY00390.1"/>
    </source>
</evidence>
<dbReference type="InterPro" id="IPR006384">
    <property type="entry name" value="HAD_hydro_PyrdxlP_Pase-like"/>
</dbReference>
<dbReference type="SUPFAM" id="SSF56784">
    <property type="entry name" value="HAD-like"/>
    <property type="match status" value="1"/>
</dbReference>
<dbReference type="EMBL" id="MSFM01000015">
    <property type="protein sequence ID" value="PKY00390.1"/>
    <property type="molecule type" value="Genomic_DNA"/>
</dbReference>
<dbReference type="InterPro" id="IPR036412">
    <property type="entry name" value="HAD-like_sf"/>
</dbReference>
<dbReference type="PANTHER" id="PTHR28181">
    <property type="entry name" value="UPF0655 PROTEIN YCR015C"/>
    <property type="match status" value="1"/>
</dbReference>
<dbReference type="InterPro" id="IPR023214">
    <property type="entry name" value="HAD_sf"/>
</dbReference>
<dbReference type="Proteomes" id="UP000234254">
    <property type="component" value="Unassembled WGS sequence"/>
</dbReference>
<dbReference type="NCBIfam" id="TIGR01488">
    <property type="entry name" value="HAD-SF-IB"/>
    <property type="match status" value="1"/>
</dbReference>
<gene>
    <name evidence="2" type="ORF">P168DRAFT_276370</name>
</gene>
<dbReference type="Gene3D" id="3.40.50.1000">
    <property type="entry name" value="HAD superfamily/HAD-like"/>
    <property type="match status" value="1"/>
</dbReference>
<organism evidence="2 3">
    <name type="scientific">Aspergillus campestris (strain IBT 28561)</name>
    <dbReference type="NCBI Taxonomy" id="1392248"/>
    <lineage>
        <taxon>Eukaryota</taxon>
        <taxon>Fungi</taxon>
        <taxon>Dikarya</taxon>
        <taxon>Ascomycota</taxon>
        <taxon>Pezizomycotina</taxon>
        <taxon>Eurotiomycetes</taxon>
        <taxon>Eurotiomycetidae</taxon>
        <taxon>Eurotiales</taxon>
        <taxon>Aspergillaceae</taxon>
        <taxon>Aspergillus</taxon>
        <taxon>Aspergillus subgen. Circumdati</taxon>
    </lineage>
</organism>
<sequence length="295" mass="33384">MRKTVCFSDFDGTIFMQDTGHVLVDNLGCGSKHRQLIEEQIKSGQRSFREASEEMWGTLRVPFEDGFEVMEKHLEMDAGFQDFHQFCIDKGIDFNIISAGLKPVLRKVLDTFLGEDESSKIQIVANEADIGNDGSQWKPIWRHETELGHDKSISMKEARAEAEADCVDGEIPLVIFIGDGISDLAAAHEADVLFARKGLRLEEYCIEHKIPYIAFESFSDVKNALEKIIKEDEEKTGGVGTPARFNPRANMWRRISSRQAVPKLVAATPKEEKMMFWPETFSEYQPTTDAKKVTT</sequence>
<dbReference type="Gene3D" id="3.90.1470.20">
    <property type="match status" value="1"/>
</dbReference>
<evidence type="ECO:0000256" key="1">
    <source>
        <dbReference type="ARBA" id="ARBA00022801"/>
    </source>
</evidence>
<dbReference type="GO" id="GO:0016791">
    <property type="term" value="F:phosphatase activity"/>
    <property type="evidence" value="ECO:0007669"/>
    <property type="project" value="InterPro"/>
</dbReference>
<dbReference type="Pfam" id="PF12710">
    <property type="entry name" value="HAD"/>
    <property type="match status" value="1"/>
</dbReference>
<dbReference type="OrthoDB" id="2342176at2759"/>
<protein>
    <submittedName>
        <fullName evidence="2">2,3-diketo-5-methylthio-1-phosphopentane phosphatase</fullName>
    </submittedName>
</protein>